<keyword evidence="11" id="KW-1185">Reference proteome</keyword>
<feature type="transmembrane region" description="Helical" evidence="7">
    <location>
        <begin position="298"/>
        <end position="319"/>
    </location>
</feature>
<feature type="domain" description="ABC transmembrane type-1" evidence="9">
    <location>
        <begin position="100"/>
        <end position="314"/>
    </location>
</feature>
<dbReference type="PANTHER" id="PTHR43005">
    <property type="entry name" value="BLR7065 PROTEIN"/>
    <property type="match status" value="1"/>
</dbReference>
<feature type="transmembrane region" description="Helical" evidence="7">
    <location>
        <begin position="104"/>
        <end position="125"/>
    </location>
</feature>
<feature type="transmembrane region" description="Helical" evidence="7">
    <location>
        <begin position="40"/>
        <end position="61"/>
    </location>
</feature>
<comment type="subcellular location">
    <subcellularLocation>
        <location evidence="1 7">Cell membrane</location>
        <topology evidence="1 7">Multi-pass membrane protein</topology>
    </subcellularLocation>
</comment>
<dbReference type="GO" id="GO:0055085">
    <property type="term" value="P:transmembrane transport"/>
    <property type="evidence" value="ECO:0007669"/>
    <property type="project" value="InterPro"/>
</dbReference>
<keyword evidence="6 7" id="KW-0472">Membrane</keyword>
<keyword evidence="4 7" id="KW-0812">Transmembrane</keyword>
<dbReference type="RefSeq" id="WP_179170536.1">
    <property type="nucleotide sequence ID" value="NZ_CP058529.1"/>
</dbReference>
<proteinExistence type="inferred from homology"/>
<dbReference type="PANTHER" id="PTHR43005:SF2">
    <property type="entry name" value="INTEGRAL MEMBRANE SUGAR TRANSPORT PROTEIN"/>
    <property type="match status" value="1"/>
</dbReference>
<evidence type="ECO:0000313" key="10">
    <source>
        <dbReference type="EMBL" id="QLG28962.1"/>
    </source>
</evidence>
<dbReference type="InterPro" id="IPR000515">
    <property type="entry name" value="MetI-like"/>
</dbReference>
<accession>A0A7D5KNZ7</accession>
<evidence type="ECO:0000259" key="9">
    <source>
        <dbReference type="PROSITE" id="PS50928"/>
    </source>
</evidence>
<dbReference type="InterPro" id="IPR035906">
    <property type="entry name" value="MetI-like_sf"/>
</dbReference>
<evidence type="ECO:0000256" key="1">
    <source>
        <dbReference type="ARBA" id="ARBA00004651"/>
    </source>
</evidence>
<name>A0A7D5KNZ7_9EURY</name>
<evidence type="ECO:0000256" key="2">
    <source>
        <dbReference type="ARBA" id="ARBA00022448"/>
    </source>
</evidence>
<dbReference type="SUPFAM" id="SSF161098">
    <property type="entry name" value="MetI-like"/>
    <property type="match status" value="1"/>
</dbReference>
<evidence type="ECO:0000313" key="11">
    <source>
        <dbReference type="Proteomes" id="UP000509750"/>
    </source>
</evidence>
<evidence type="ECO:0000256" key="4">
    <source>
        <dbReference type="ARBA" id="ARBA00022692"/>
    </source>
</evidence>
<organism evidence="10 11">
    <name type="scientific">Halorarum halophilum</name>
    <dbReference type="NCBI Taxonomy" id="2743090"/>
    <lineage>
        <taxon>Archaea</taxon>
        <taxon>Methanobacteriati</taxon>
        <taxon>Methanobacteriota</taxon>
        <taxon>Stenosarchaea group</taxon>
        <taxon>Halobacteria</taxon>
        <taxon>Halobacteriales</taxon>
        <taxon>Haloferacaceae</taxon>
        <taxon>Halorarum</taxon>
    </lineage>
</organism>
<dbReference type="Gene3D" id="1.10.3720.10">
    <property type="entry name" value="MetI-like"/>
    <property type="match status" value="1"/>
</dbReference>
<evidence type="ECO:0000256" key="5">
    <source>
        <dbReference type="ARBA" id="ARBA00022989"/>
    </source>
</evidence>
<feature type="region of interest" description="Disordered" evidence="8">
    <location>
        <begin position="1"/>
        <end position="20"/>
    </location>
</feature>
<evidence type="ECO:0000256" key="3">
    <source>
        <dbReference type="ARBA" id="ARBA00022475"/>
    </source>
</evidence>
<dbReference type="CDD" id="cd06261">
    <property type="entry name" value="TM_PBP2"/>
    <property type="match status" value="1"/>
</dbReference>
<dbReference type="Pfam" id="PF00528">
    <property type="entry name" value="BPD_transp_1"/>
    <property type="match status" value="1"/>
</dbReference>
<dbReference type="Proteomes" id="UP000509750">
    <property type="component" value="Chromosome"/>
</dbReference>
<evidence type="ECO:0000256" key="6">
    <source>
        <dbReference type="ARBA" id="ARBA00023136"/>
    </source>
</evidence>
<dbReference type="GO" id="GO:0005886">
    <property type="term" value="C:plasma membrane"/>
    <property type="evidence" value="ECO:0007669"/>
    <property type="project" value="UniProtKB-SubCell"/>
</dbReference>
<feature type="transmembrane region" description="Helical" evidence="7">
    <location>
        <begin position="202"/>
        <end position="220"/>
    </location>
</feature>
<comment type="similarity">
    <text evidence="7">Belongs to the binding-protein-dependent transport system permease family.</text>
</comment>
<evidence type="ECO:0000256" key="7">
    <source>
        <dbReference type="RuleBase" id="RU363032"/>
    </source>
</evidence>
<feature type="compositionally biased region" description="Polar residues" evidence="8">
    <location>
        <begin position="1"/>
        <end position="10"/>
    </location>
</feature>
<dbReference type="PROSITE" id="PS50928">
    <property type="entry name" value="ABC_TM1"/>
    <property type="match status" value="1"/>
</dbReference>
<feature type="transmembrane region" description="Helical" evidence="7">
    <location>
        <begin position="137"/>
        <end position="158"/>
    </location>
</feature>
<keyword evidence="5 7" id="KW-1133">Transmembrane helix</keyword>
<dbReference type="OrthoDB" id="45815at2157"/>
<feature type="transmembrane region" description="Helical" evidence="7">
    <location>
        <begin position="241"/>
        <end position="261"/>
    </location>
</feature>
<dbReference type="GeneID" id="56030383"/>
<evidence type="ECO:0000256" key="8">
    <source>
        <dbReference type="SAM" id="MobiDB-lite"/>
    </source>
</evidence>
<gene>
    <name evidence="10" type="ORF">HUG10_16080</name>
</gene>
<protein>
    <submittedName>
        <fullName evidence="10">Sugar ABC transporter permease</fullName>
    </submittedName>
</protein>
<reference evidence="10 11" key="1">
    <citation type="submission" date="2020-07" db="EMBL/GenBank/DDBJ databases">
        <title>Gai3-2, isolated from salt lake.</title>
        <authorList>
            <person name="Cui H."/>
            <person name="Shi X."/>
        </authorList>
    </citation>
    <scope>NUCLEOTIDE SEQUENCE [LARGE SCALE GENOMIC DNA]</scope>
    <source>
        <strain evidence="10 11">Gai3-2</strain>
    </source>
</reference>
<dbReference type="EMBL" id="CP058529">
    <property type="protein sequence ID" value="QLG28962.1"/>
    <property type="molecule type" value="Genomic_DNA"/>
</dbReference>
<keyword evidence="3" id="KW-1003">Cell membrane</keyword>
<sequence>MADVVEQSSDPPIEPSGGGSTGLRARFRRYRELDLTEEELATVLLFPVVMFLLTVSFYPIVDTVWGSLHTGYVLEHETKQFVGLQNYEQILNSGRFWNALTVSLIYTFVSVPIELVIGIGMALLLNRAFKGKYFIQAAILFPWALPTVINARIWAWMFHGEYGVINDMLVKIGILESPYPFLAVPDAALASMLFVTIWKTSSFMALIMLAGLSGIPSHLYEAARMDGASKWRQFRDITLPLLKPTILVALIFRTLPAFQAFGLPYGLTGGGPAEATTTLVLYDHKLTFNSLAFGRGSAAATIITLIALLIALIYVGTLYEPEVS</sequence>
<dbReference type="KEGG" id="halg:HUG10_16080"/>
<keyword evidence="2 7" id="KW-0813">Transport</keyword>
<dbReference type="AlphaFoldDB" id="A0A7D5KNZ7"/>